<proteinExistence type="predicted"/>
<sequence>MPVYHPSNTVIYGRISGNRLRLLRTGDRPSLAILRTNKQVHAEASSILYGDNSVDLSGEEYPFFLSRGSCSRQYAGLIRRLALGYPQCCPALVIADLCPGLTEITFRAPDLWSYIGTPERIDETIEALARFDRHLRAAFPRLERICIEVWRRTWPIRPKYRGPAIKMKDALRQAGWVMVEKRNM</sequence>
<evidence type="ECO:0000313" key="2">
    <source>
        <dbReference type="Proteomes" id="UP001396898"/>
    </source>
</evidence>
<gene>
    <name evidence="1" type="ORF">PG991_003891</name>
</gene>
<comment type="caution">
    <text evidence="1">The sequence shown here is derived from an EMBL/GenBank/DDBJ whole genome shotgun (WGS) entry which is preliminary data.</text>
</comment>
<accession>A0ABR1S612</accession>
<name>A0ABR1S612_9PEZI</name>
<evidence type="ECO:0000313" key="1">
    <source>
        <dbReference type="EMBL" id="KAK8026835.1"/>
    </source>
</evidence>
<dbReference type="EMBL" id="JAQQWI010000007">
    <property type="protein sequence ID" value="KAK8026835.1"/>
    <property type="molecule type" value="Genomic_DNA"/>
</dbReference>
<keyword evidence="2" id="KW-1185">Reference proteome</keyword>
<organism evidence="1 2">
    <name type="scientific">Apiospora marii</name>
    <dbReference type="NCBI Taxonomy" id="335849"/>
    <lineage>
        <taxon>Eukaryota</taxon>
        <taxon>Fungi</taxon>
        <taxon>Dikarya</taxon>
        <taxon>Ascomycota</taxon>
        <taxon>Pezizomycotina</taxon>
        <taxon>Sordariomycetes</taxon>
        <taxon>Xylariomycetidae</taxon>
        <taxon>Amphisphaeriales</taxon>
        <taxon>Apiosporaceae</taxon>
        <taxon>Apiospora</taxon>
    </lineage>
</organism>
<protein>
    <submittedName>
        <fullName evidence="1">Uncharacterized protein</fullName>
    </submittedName>
</protein>
<dbReference type="Proteomes" id="UP001396898">
    <property type="component" value="Unassembled WGS sequence"/>
</dbReference>
<reference evidence="1 2" key="1">
    <citation type="submission" date="2023-01" db="EMBL/GenBank/DDBJ databases">
        <title>Analysis of 21 Apiospora genomes using comparative genomics revels a genus with tremendous synthesis potential of carbohydrate active enzymes and secondary metabolites.</title>
        <authorList>
            <person name="Sorensen T."/>
        </authorList>
    </citation>
    <scope>NUCLEOTIDE SEQUENCE [LARGE SCALE GENOMIC DNA]</scope>
    <source>
        <strain evidence="1 2">CBS 20057</strain>
    </source>
</reference>